<keyword evidence="1" id="KW-0418">Kinase</keyword>
<sequence>KVEIVRRWDDGECFAVVTGGWFCWFEKREKGIFPAGMKLVSKHLGKSRSSGTVAGVGSPANNTTRIFCISD</sequence>
<evidence type="ECO:0000313" key="1">
    <source>
        <dbReference type="EMBL" id="MCI81772.1"/>
    </source>
</evidence>
<dbReference type="GO" id="GO:0016301">
    <property type="term" value="F:kinase activity"/>
    <property type="evidence" value="ECO:0007669"/>
    <property type="project" value="UniProtKB-KW"/>
</dbReference>
<keyword evidence="2" id="KW-1185">Reference proteome</keyword>
<comment type="caution">
    <text evidence="1">The sequence shown here is derived from an EMBL/GenBank/DDBJ whole genome shotgun (WGS) entry which is preliminary data.</text>
</comment>
<proteinExistence type="predicted"/>
<keyword evidence="1" id="KW-0808">Transferase</keyword>
<evidence type="ECO:0000313" key="2">
    <source>
        <dbReference type="Proteomes" id="UP000265520"/>
    </source>
</evidence>
<dbReference type="EMBL" id="LXQA011027274">
    <property type="protein sequence ID" value="MCI81772.1"/>
    <property type="molecule type" value="Genomic_DNA"/>
</dbReference>
<accession>A0A392V2Z3</accession>
<name>A0A392V2Z3_9FABA</name>
<protein>
    <submittedName>
        <fullName evidence="1">Putative membrane-associated kinase regulator 5</fullName>
    </submittedName>
</protein>
<organism evidence="1 2">
    <name type="scientific">Trifolium medium</name>
    <dbReference type="NCBI Taxonomy" id="97028"/>
    <lineage>
        <taxon>Eukaryota</taxon>
        <taxon>Viridiplantae</taxon>
        <taxon>Streptophyta</taxon>
        <taxon>Embryophyta</taxon>
        <taxon>Tracheophyta</taxon>
        <taxon>Spermatophyta</taxon>
        <taxon>Magnoliopsida</taxon>
        <taxon>eudicotyledons</taxon>
        <taxon>Gunneridae</taxon>
        <taxon>Pentapetalae</taxon>
        <taxon>rosids</taxon>
        <taxon>fabids</taxon>
        <taxon>Fabales</taxon>
        <taxon>Fabaceae</taxon>
        <taxon>Papilionoideae</taxon>
        <taxon>50 kb inversion clade</taxon>
        <taxon>NPAAA clade</taxon>
        <taxon>Hologalegina</taxon>
        <taxon>IRL clade</taxon>
        <taxon>Trifolieae</taxon>
        <taxon>Trifolium</taxon>
    </lineage>
</organism>
<feature type="non-terminal residue" evidence="1">
    <location>
        <position position="1"/>
    </location>
</feature>
<dbReference type="Proteomes" id="UP000265520">
    <property type="component" value="Unassembled WGS sequence"/>
</dbReference>
<reference evidence="1 2" key="1">
    <citation type="journal article" date="2018" name="Front. Plant Sci.">
        <title>Red Clover (Trifolium pratense) and Zigzag Clover (T. medium) - A Picture of Genomic Similarities and Differences.</title>
        <authorList>
            <person name="Dluhosova J."/>
            <person name="Istvanek J."/>
            <person name="Nedelnik J."/>
            <person name="Repkova J."/>
        </authorList>
    </citation>
    <scope>NUCLEOTIDE SEQUENCE [LARGE SCALE GENOMIC DNA]</scope>
    <source>
        <strain evidence="2">cv. 10/8</strain>
        <tissue evidence="1">Leaf</tissue>
    </source>
</reference>
<dbReference type="AlphaFoldDB" id="A0A392V2Z3"/>